<sequence length="72" mass="7056">MTISAGWRRSLLGKGAGVIAMCGIVALPLNVARAAPGPGVVSGEPVQTAMAFVVVGSVAAAVVTGVVGARRR</sequence>
<keyword evidence="1" id="KW-0472">Membrane</keyword>
<name>A0A933W2E0_RHOPL</name>
<accession>A0A933W2E0</accession>
<proteinExistence type="predicted"/>
<organism evidence="2 3">
    <name type="scientific">Rhodopseudomonas palustris</name>
    <dbReference type="NCBI Taxonomy" id="1076"/>
    <lineage>
        <taxon>Bacteria</taxon>
        <taxon>Pseudomonadati</taxon>
        <taxon>Pseudomonadota</taxon>
        <taxon>Alphaproteobacteria</taxon>
        <taxon>Hyphomicrobiales</taxon>
        <taxon>Nitrobacteraceae</taxon>
        <taxon>Rhodopseudomonas</taxon>
    </lineage>
</organism>
<reference evidence="2" key="1">
    <citation type="submission" date="2020-07" db="EMBL/GenBank/DDBJ databases">
        <title>Huge and variable diversity of episymbiotic CPR bacteria and DPANN archaea in groundwater ecosystems.</title>
        <authorList>
            <person name="He C.Y."/>
            <person name="Keren R."/>
            <person name="Whittaker M."/>
            <person name="Farag I.F."/>
            <person name="Doudna J."/>
            <person name="Cate J.H.D."/>
            <person name="Banfield J.F."/>
        </authorList>
    </citation>
    <scope>NUCLEOTIDE SEQUENCE</scope>
    <source>
        <strain evidence="2">NC_groundwater_1818_Pr3_B-0.1um_66_35</strain>
    </source>
</reference>
<feature type="transmembrane region" description="Helical" evidence="1">
    <location>
        <begin position="50"/>
        <end position="69"/>
    </location>
</feature>
<evidence type="ECO:0000256" key="1">
    <source>
        <dbReference type="SAM" id="Phobius"/>
    </source>
</evidence>
<protein>
    <submittedName>
        <fullName evidence="2">Uncharacterized protein</fullName>
    </submittedName>
</protein>
<dbReference type="EMBL" id="JACRJB010000048">
    <property type="protein sequence ID" value="MBI5130955.1"/>
    <property type="molecule type" value="Genomic_DNA"/>
</dbReference>
<dbReference type="Proteomes" id="UP000782519">
    <property type="component" value="Unassembled WGS sequence"/>
</dbReference>
<evidence type="ECO:0000313" key="3">
    <source>
        <dbReference type="Proteomes" id="UP000782519"/>
    </source>
</evidence>
<keyword evidence="1" id="KW-1133">Transmembrane helix</keyword>
<gene>
    <name evidence="2" type="ORF">HZA66_16060</name>
</gene>
<comment type="caution">
    <text evidence="2">The sequence shown here is derived from an EMBL/GenBank/DDBJ whole genome shotgun (WGS) entry which is preliminary data.</text>
</comment>
<evidence type="ECO:0000313" key="2">
    <source>
        <dbReference type="EMBL" id="MBI5130955.1"/>
    </source>
</evidence>
<keyword evidence="1" id="KW-0812">Transmembrane</keyword>
<dbReference type="AlphaFoldDB" id="A0A933W2E0"/>